<evidence type="ECO:0000313" key="7">
    <source>
        <dbReference type="EMBL" id="KAF0687049.1"/>
    </source>
</evidence>
<dbReference type="CDD" id="cd00839">
    <property type="entry name" value="MPP_PAPs"/>
    <property type="match status" value="1"/>
</dbReference>
<dbReference type="InterPro" id="IPR004843">
    <property type="entry name" value="Calcineurin-like_PHP"/>
</dbReference>
<keyword evidence="9" id="KW-1185">Reference proteome</keyword>
<dbReference type="InterPro" id="IPR025733">
    <property type="entry name" value="PAPs_C"/>
</dbReference>
<keyword evidence="3" id="KW-0378">Hydrolase</keyword>
<feature type="chain" id="PRO_5033891014" description="Purple acid phosphatase" evidence="3">
    <location>
        <begin position="19"/>
        <end position="502"/>
    </location>
</feature>
<dbReference type="InterPro" id="IPR041792">
    <property type="entry name" value="MPP_PAP"/>
</dbReference>
<feature type="domain" description="Purple acid phosphatase C-terminal" evidence="5">
    <location>
        <begin position="425"/>
        <end position="490"/>
    </location>
</feature>
<proteinExistence type="inferred from homology"/>
<dbReference type="EMBL" id="CAADRA010006985">
    <property type="protein sequence ID" value="VFT97862.1"/>
    <property type="molecule type" value="Genomic_DNA"/>
</dbReference>
<dbReference type="InterPro" id="IPR029052">
    <property type="entry name" value="Metallo-depent_PP-like"/>
</dbReference>
<evidence type="ECO:0000259" key="6">
    <source>
        <dbReference type="Pfam" id="PF16656"/>
    </source>
</evidence>
<keyword evidence="1 3" id="KW-0732">Signal</keyword>
<dbReference type="EMBL" id="VJMH01006959">
    <property type="protein sequence ID" value="KAF0687049.1"/>
    <property type="molecule type" value="Genomic_DNA"/>
</dbReference>
<keyword evidence="2" id="KW-0325">Glycoprotein</keyword>
<evidence type="ECO:0000256" key="2">
    <source>
        <dbReference type="ARBA" id="ARBA00023180"/>
    </source>
</evidence>
<protein>
    <recommendedName>
        <fullName evidence="3">Purple acid phosphatase</fullName>
        <ecNumber evidence="3">3.1.3.2</ecNumber>
    </recommendedName>
</protein>
<name>A0A485LLJ2_9STRA</name>
<organism evidence="8 9">
    <name type="scientific">Aphanomyces stellatus</name>
    <dbReference type="NCBI Taxonomy" id="120398"/>
    <lineage>
        <taxon>Eukaryota</taxon>
        <taxon>Sar</taxon>
        <taxon>Stramenopiles</taxon>
        <taxon>Oomycota</taxon>
        <taxon>Saprolegniomycetes</taxon>
        <taxon>Saprolegniales</taxon>
        <taxon>Verrucalvaceae</taxon>
        <taxon>Aphanomyces</taxon>
    </lineage>
</organism>
<dbReference type="PANTHER" id="PTHR45867:SF3">
    <property type="entry name" value="ACID PHOSPHATASE TYPE 7"/>
    <property type="match status" value="1"/>
</dbReference>
<dbReference type="Gene3D" id="2.60.40.380">
    <property type="entry name" value="Purple acid phosphatase-like, N-terminal"/>
    <property type="match status" value="1"/>
</dbReference>
<evidence type="ECO:0000313" key="9">
    <source>
        <dbReference type="Proteomes" id="UP000332933"/>
    </source>
</evidence>
<comment type="similarity">
    <text evidence="3">Belongs to the metallophosphoesterase superfamily. Purple acid phosphatase family.</text>
</comment>
<dbReference type="AlphaFoldDB" id="A0A485LLJ2"/>
<dbReference type="GO" id="GO:0046872">
    <property type="term" value="F:metal ion binding"/>
    <property type="evidence" value="ECO:0007669"/>
    <property type="project" value="InterPro"/>
</dbReference>
<dbReference type="Pfam" id="PF00149">
    <property type="entry name" value="Metallophos"/>
    <property type="match status" value="1"/>
</dbReference>
<evidence type="ECO:0000259" key="5">
    <source>
        <dbReference type="Pfam" id="PF14008"/>
    </source>
</evidence>
<reference evidence="7" key="2">
    <citation type="submission" date="2019-06" db="EMBL/GenBank/DDBJ databases">
        <title>Genomics analysis of Aphanomyces spp. identifies a new class of oomycete effector associated with host adaptation.</title>
        <authorList>
            <person name="Gaulin E."/>
        </authorList>
    </citation>
    <scope>NUCLEOTIDE SEQUENCE</scope>
    <source>
        <strain evidence="7">CBS 578.67</strain>
    </source>
</reference>
<dbReference type="GO" id="GO:0003993">
    <property type="term" value="F:acid phosphatase activity"/>
    <property type="evidence" value="ECO:0007669"/>
    <property type="project" value="UniProtKB-EC"/>
</dbReference>
<comment type="catalytic activity">
    <reaction evidence="3">
        <text>a phosphate monoester + H2O = an alcohol + phosphate</text>
        <dbReference type="Rhea" id="RHEA:15017"/>
        <dbReference type="ChEBI" id="CHEBI:15377"/>
        <dbReference type="ChEBI" id="CHEBI:30879"/>
        <dbReference type="ChEBI" id="CHEBI:43474"/>
        <dbReference type="ChEBI" id="CHEBI:67140"/>
        <dbReference type="EC" id="3.1.3.2"/>
    </reaction>
</comment>
<accession>A0A485LLJ2</accession>
<dbReference type="InterPro" id="IPR015914">
    <property type="entry name" value="PAPs_N"/>
</dbReference>
<dbReference type="Gene3D" id="3.60.21.10">
    <property type="match status" value="1"/>
</dbReference>
<evidence type="ECO:0000256" key="3">
    <source>
        <dbReference type="RuleBase" id="RU361203"/>
    </source>
</evidence>
<feature type="domain" description="Calcineurin-like phosphoesterase" evidence="4">
    <location>
        <begin position="178"/>
        <end position="397"/>
    </location>
</feature>
<dbReference type="SUPFAM" id="SSF49363">
    <property type="entry name" value="Purple acid phosphatase, N-terminal domain"/>
    <property type="match status" value="1"/>
</dbReference>
<dbReference type="Pfam" id="PF14008">
    <property type="entry name" value="Metallophos_C"/>
    <property type="match status" value="1"/>
</dbReference>
<dbReference type="Proteomes" id="UP000332933">
    <property type="component" value="Unassembled WGS sequence"/>
</dbReference>
<sequence length="502" mass="55457">MLLHRLVLLVCVATVATARLVLVDDEYEEVRNAAVRVVHPKPAVAPEQIHLAYAGKDAGTGMTISWATRGVVQQPAVWVGRSDAKLPVDKMRVAAASTKVYYAEGDYVLYNHHAVVLGLAPHTQYDYLVGGHDTFAAVSTRGRFRTARDATNASFSAVVFGDMGVVKSESTVGFLNAPSTTQAFDLIWHIGDVSYADDSHEHPEFDPLEFTYELVFNQYMNLLAPAMTSLPYMVTVGNHEAECNGPACQVSTHKKDHLGNFSAFNTRFRMPAPESDGVFNMWFTWTHGPVTFISINSETDFDGAPNDEGTKTHHNGGFGNQIQWLETALATAHARRAEFPWIIVGTHRPLYSVFMDDTTYGRQPKVRKVTQAIQLAFENLFLQYAVDAVVMGHVHSYERHVPIAHGKPIRDGVNADASIYHNPKAPVYILTGSAGNIEDLTPYLGEDAADLPPWNVFWNSTVYGVSTVQGNRTHLTWQFVDTNTSAVVDEFVMIKDEPTTLG</sequence>
<dbReference type="PANTHER" id="PTHR45867">
    <property type="entry name" value="PURPLE ACID PHOSPHATASE"/>
    <property type="match status" value="1"/>
</dbReference>
<dbReference type="Pfam" id="PF16656">
    <property type="entry name" value="Pur_ac_phosph_N"/>
    <property type="match status" value="1"/>
</dbReference>
<dbReference type="OrthoDB" id="45007at2759"/>
<reference evidence="8 9" key="1">
    <citation type="submission" date="2019-03" db="EMBL/GenBank/DDBJ databases">
        <authorList>
            <person name="Gaulin E."/>
            <person name="Dumas B."/>
        </authorList>
    </citation>
    <scope>NUCLEOTIDE SEQUENCE [LARGE SCALE GENOMIC DNA]</scope>
    <source>
        <strain evidence="8">CBS 568.67</strain>
    </source>
</reference>
<evidence type="ECO:0000259" key="4">
    <source>
        <dbReference type="Pfam" id="PF00149"/>
    </source>
</evidence>
<evidence type="ECO:0000256" key="1">
    <source>
        <dbReference type="ARBA" id="ARBA00022729"/>
    </source>
</evidence>
<dbReference type="EC" id="3.1.3.2" evidence="3"/>
<feature type="domain" description="Purple acid phosphatase N-terminal" evidence="6">
    <location>
        <begin position="46"/>
        <end position="146"/>
    </location>
</feature>
<gene>
    <name evidence="8" type="primary">Aste57867_21188</name>
    <name evidence="7" type="ORF">As57867_021120</name>
    <name evidence="8" type="ORF">ASTE57867_21188</name>
</gene>
<dbReference type="InterPro" id="IPR008963">
    <property type="entry name" value="Purple_acid_Pase-like_N"/>
</dbReference>
<feature type="signal peptide" evidence="3">
    <location>
        <begin position="1"/>
        <end position="18"/>
    </location>
</feature>
<dbReference type="SUPFAM" id="SSF56300">
    <property type="entry name" value="Metallo-dependent phosphatases"/>
    <property type="match status" value="1"/>
</dbReference>
<evidence type="ECO:0000313" key="8">
    <source>
        <dbReference type="EMBL" id="VFT97862.1"/>
    </source>
</evidence>